<protein>
    <submittedName>
        <fullName evidence="2">Succinyl-CoA--L-malate CoA-transferase beta subunit</fullName>
        <ecNumber evidence="2">2.8.3.22</ecNumber>
    </submittedName>
</protein>
<sequence length="405" mass="44464">MTEERNAMTGPLAGLKVLDIATVLAGPFAATLLADYGADVLKLELPRKGDGMRAFPPFKDGRSIWWKAAQRGKRFGTLDLRIPEGVDLFKRLLPQFDVLIENFRPGTLDRWGLTKEVLWSLKPNLVILRVTGFGQYGPYSERPGFARIFEAMGGLTTVTGHPESEPMHAGVPLGDSIGGLFGAIGILTALWPRARDPARPGEEIDLSLTECITRLLDFMPGVYQQLGTVPTRNGNRSPYSAPSAVYRTRDGHWVSMAGSIDSMFANNCRAIGRPELAQDPRFANNASRVVHEQELNRVFIDWCAGHDLDDVLAAFDQAGGTLAPIYTIDQVVKDPHVMARRSIVDVPDRDFGMLQMPNVVPRFSRDPAEPRHAGAELGQDNEAIYADLLGLPPDSIERLRAAGVI</sequence>
<dbReference type="InterPro" id="IPR050483">
    <property type="entry name" value="CoA-transferase_III_domain"/>
</dbReference>
<dbReference type="PANTHER" id="PTHR48207">
    <property type="entry name" value="SUCCINATE--HYDROXYMETHYLGLUTARATE COA-TRANSFERASE"/>
    <property type="match status" value="1"/>
</dbReference>
<dbReference type="Gene3D" id="3.30.1540.10">
    <property type="entry name" value="formyl-coa transferase, domain 3"/>
    <property type="match status" value="1"/>
</dbReference>
<dbReference type="SUPFAM" id="SSF89796">
    <property type="entry name" value="CoA-transferase family III (CaiB/BaiF)"/>
    <property type="match status" value="1"/>
</dbReference>
<dbReference type="Gene3D" id="3.40.50.10540">
    <property type="entry name" value="Crotonobetainyl-coa:carnitine coa-transferase, domain 1"/>
    <property type="match status" value="1"/>
</dbReference>
<dbReference type="PANTHER" id="PTHR48207:SF3">
    <property type="entry name" value="SUCCINATE--HYDROXYMETHYLGLUTARATE COA-TRANSFERASE"/>
    <property type="match status" value="1"/>
</dbReference>
<dbReference type="InterPro" id="IPR003673">
    <property type="entry name" value="CoA-Trfase_fam_III"/>
</dbReference>
<dbReference type="AlphaFoldDB" id="A0A446CAS7"/>
<evidence type="ECO:0000256" key="1">
    <source>
        <dbReference type="ARBA" id="ARBA00022679"/>
    </source>
</evidence>
<name>A0A446CAS7_9BURK</name>
<accession>A0A446CAS7</accession>
<proteinExistence type="predicted"/>
<organism evidence="2 3">
    <name type="scientific">Achromobacter agilis</name>
    <dbReference type="NCBI Taxonomy" id="1353888"/>
    <lineage>
        <taxon>Bacteria</taxon>
        <taxon>Pseudomonadati</taxon>
        <taxon>Pseudomonadota</taxon>
        <taxon>Betaproteobacteria</taxon>
        <taxon>Burkholderiales</taxon>
        <taxon>Alcaligenaceae</taxon>
        <taxon>Achromobacter</taxon>
    </lineage>
</organism>
<dbReference type="InterPro" id="IPR044855">
    <property type="entry name" value="CoA-Trfase_III_dom3_sf"/>
</dbReference>
<dbReference type="InterPro" id="IPR023606">
    <property type="entry name" value="CoA-Trfase_III_dom_1_sf"/>
</dbReference>
<dbReference type="Proteomes" id="UP000289184">
    <property type="component" value="Unassembled WGS sequence"/>
</dbReference>
<gene>
    <name evidence="2" type="primary">smtB_5</name>
    <name evidence="2" type="ORF">AGI3411_01837</name>
</gene>
<dbReference type="GO" id="GO:0008410">
    <property type="term" value="F:CoA-transferase activity"/>
    <property type="evidence" value="ECO:0007669"/>
    <property type="project" value="TreeGrafter"/>
</dbReference>
<keyword evidence="3" id="KW-1185">Reference proteome</keyword>
<dbReference type="Pfam" id="PF02515">
    <property type="entry name" value="CoA_transf_3"/>
    <property type="match status" value="1"/>
</dbReference>
<keyword evidence="1 2" id="KW-0808">Transferase</keyword>
<evidence type="ECO:0000313" key="2">
    <source>
        <dbReference type="EMBL" id="SSW64955.1"/>
    </source>
</evidence>
<dbReference type="EMBL" id="UFQB01000006">
    <property type="protein sequence ID" value="SSW64955.1"/>
    <property type="molecule type" value="Genomic_DNA"/>
</dbReference>
<reference evidence="2 3" key="1">
    <citation type="submission" date="2018-07" db="EMBL/GenBank/DDBJ databases">
        <authorList>
            <person name="Peeters C."/>
        </authorList>
    </citation>
    <scope>NUCLEOTIDE SEQUENCE [LARGE SCALE GENOMIC DNA]</scope>
    <source>
        <strain evidence="2 3">LMG 3411</strain>
    </source>
</reference>
<dbReference type="EC" id="2.8.3.22" evidence="2"/>
<evidence type="ECO:0000313" key="3">
    <source>
        <dbReference type="Proteomes" id="UP000289184"/>
    </source>
</evidence>